<dbReference type="AlphaFoldDB" id="A0A6V7RH56"/>
<accession>A0A6V7RH56</accession>
<evidence type="ECO:0000313" key="3">
    <source>
        <dbReference type="Proteomes" id="UP000588186"/>
    </source>
</evidence>
<dbReference type="EMBL" id="CAJEWB010000010">
    <property type="protein sequence ID" value="CAD2077323.1"/>
    <property type="molecule type" value="Genomic_DNA"/>
</dbReference>
<organism evidence="2 3">
    <name type="scientific">Phocicoccus pinnipedialis</name>
    <dbReference type="NCBI Taxonomy" id="110845"/>
    <lineage>
        <taxon>Bacteria</taxon>
        <taxon>Bacillati</taxon>
        <taxon>Bacillota</taxon>
        <taxon>Bacilli</taxon>
        <taxon>Bacillales</taxon>
        <taxon>Salinicoccaceae</taxon>
        <taxon>Phocicoccus</taxon>
    </lineage>
</organism>
<feature type="domain" description="Pesticidal crystal protein Cry22Aa Ig-like" evidence="1">
    <location>
        <begin position="168"/>
        <end position="237"/>
    </location>
</feature>
<dbReference type="Proteomes" id="UP000588186">
    <property type="component" value="Unassembled WGS sequence"/>
</dbReference>
<evidence type="ECO:0000313" key="2">
    <source>
        <dbReference type="EMBL" id="CAD2077323.1"/>
    </source>
</evidence>
<gene>
    <name evidence="2" type="ORF">JEOPIN946_01461</name>
</gene>
<keyword evidence="3" id="KW-1185">Reference proteome</keyword>
<reference evidence="2 3" key="1">
    <citation type="submission" date="2020-07" db="EMBL/GenBank/DDBJ databases">
        <authorList>
            <person name="Criscuolo A."/>
        </authorList>
    </citation>
    <scope>NUCLEOTIDE SEQUENCE [LARGE SCALE GENOMIC DNA]</scope>
    <source>
        <strain evidence="2">CIP107946</strain>
    </source>
</reference>
<feature type="domain" description="Pesticidal crystal protein Cry22Aa Ig-like" evidence="1">
    <location>
        <begin position="72"/>
        <end position="138"/>
    </location>
</feature>
<dbReference type="InterPro" id="IPR013783">
    <property type="entry name" value="Ig-like_fold"/>
</dbReference>
<dbReference type="InterPro" id="IPR032179">
    <property type="entry name" value="Cry22Aa_Ig-like"/>
</dbReference>
<dbReference type="Gene3D" id="2.60.40.10">
    <property type="entry name" value="Immunoglobulins"/>
    <property type="match status" value="2"/>
</dbReference>
<name>A0A6V7RH56_9BACL</name>
<proteinExistence type="predicted"/>
<comment type="caution">
    <text evidence="2">The sequence shown here is derived from an EMBL/GenBank/DDBJ whole genome shotgun (WGS) entry which is preliminary data.</text>
</comment>
<sequence length="238" mass="26648">MNFEVFFMNSIIIKMMIALLPTAPVVGEYMADYEPAKTENAKQEQNKNELTETIEDIQAKVTTDYPKLFNVDEFNVQVGDSFDPIEGVYAVDKRDGDVTDNITTSGDVDTSTIGDYYLKYKVTNNTGGWYEITRIVHVSENPTDKIKPTPKTFGRDSDKNKTRVTFTSIDDVEISVGSDFDPKKGVKIYDTDGHDITNDAIVQGDKVDTEKVGEYFIAYTVIDRFGKANAAARKVTVK</sequence>
<protein>
    <submittedName>
        <fullName evidence="2">Pesticidal crystal protein cry22Aa</fullName>
    </submittedName>
</protein>
<dbReference type="Pfam" id="PF16403">
    <property type="entry name" value="Bact_surface_Ig-like"/>
    <property type="match status" value="2"/>
</dbReference>
<evidence type="ECO:0000259" key="1">
    <source>
        <dbReference type="Pfam" id="PF16403"/>
    </source>
</evidence>